<name>G2Y869_BOTF4</name>
<evidence type="ECO:0000256" key="1">
    <source>
        <dbReference type="SAM" id="MobiDB-lite"/>
    </source>
</evidence>
<evidence type="ECO:0000313" key="3">
    <source>
        <dbReference type="Proteomes" id="UP000008177"/>
    </source>
</evidence>
<dbReference type="EMBL" id="FQ790296">
    <property type="protein sequence ID" value="CCD48797.1"/>
    <property type="molecule type" value="Genomic_DNA"/>
</dbReference>
<protein>
    <submittedName>
        <fullName evidence="2">Uncharacterized protein</fullName>
    </submittedName>
</protein>
<feature type="compositionally biased region" description="Basic and acidic residues" evidence="1">
    <location>
        <begin position="1"/>
        <end position="15"/>
    </location>
</feature>
<gene>
    <name evidence="2" type="ORF">BofuT4_uP034390.1</name>
</gene>
<feature type="region of interest" description="Disordered" evidence="1">
    <location>
        <begin position="1"/>
        <end position="70"/>
    </location>
</feature>
<organism evidence="2 3">
    <name type="scientific">Botryotinia fuckeliana (strain T4)</name>
    <name type="common">Noble rot fungus</name>
    <name type="synonym">Botrytis cinerea</name>
    <dbReference type="NCBI Taxonomy" id="999810"/>
    <lineage>
        <taxon>Eukaryota</taxon>
        <taxon>Fungi</taxon>
        <taxon>Dikarya</taxon>
        <taxon>Ascomycota</taxon>
        <taxon>Pezizomycotina</taxon>
        <taxon>Leotiomycetes</taxon>
        <taxon>Helotiales</taxon>
        <taxon>Sclerotiniaceae</taxon>
        <taxon>Botrytis</taxon>
    </lineage>
</organism>
<dbReference type="InParanoid" id="G2Y869"/>
<sequence length="70" mass="8389">MEEGRKGGSNEEQGEKKKRRKRKKKKKKKCRSFTTHQPTNHQSHQFLHHSHPASFHLPRQFYPKGKNLKL</sequence>
<dbReference type="Proteomes" id="UP000008177">
    <property type="component" value="Unplaced contigs"/>
</dbReference>
<reference evidence="3" key="1">
    <citation type="journal article" date="2011" name="PLoS Genet.">
        <title>Genomic analysis of the necrotrophic fungal pathogens Sclerotinia sclerotiorum and Botrytis cinerea.</title>
        <authorList>
            <person name="Amselem J."/>
            <person name="Cuomo C.A."/>
            <person name="van Kan J.A."/>
            <person name="Viaud M."/>
            <person name="Benito E.P."/>
            <person name="Couloux A."/>
            <person name="Coutinho P.M."/>
            <person name="de Vries R.P."/>
            <person name="Dyer P.S."/>
            <person name="Fillinger S."/>
            <person name="Fournier E."/>
            <person name="Gout L."/>
            <person name="Hahn M."/>
            <person name="Kohn L."/>
            <person name="Lapalu N."/>
            <person name="Plummer K.M."/>
            <person name="Pradier J.M."/>
            <person name="Quevillon E."/>
            <person name="Sharon A."/>
            <person name="Simon A."/>
            <person name="ten Have A."/>
            <person name="Tudzynski B."/>
            <person name="Tudzynski P."/>
            <person name="Wincker P."/>
            <person name="Andrew M."/>
            <person name="Anthouard V."/>
            <person name="Beever R.E."/>
            <person name="Beffa R."/>
            <person name="Benoit I."/>
            <person name="Bouzid O."/>
            <person name="Brault B."/>
            <person name="Chen Z."/>
            <person name="Choquer M."/>
            <person name="Collemare J."/>
            <person name="Cotton P."/>
            <person name="Danchin E.G."/>
            <person name="Da Silva C."/>
            <person name="Gautier A."/>
            <person name="Giraud C."/>
            <person name="Giraud T."/>
            <person name="Gonzalez C."/>
            <person name="Grossetete S."/>
            <person name="Guldener U."/>
            <person name="Henrissat B."/>
            <person name="Howlett B.J."/>
            <person name="Kodira C."/>
            <person name="Kretschmer M."/>
            <person name="Lappartient A."/>
            <person name="Leroch M."/>
            <person name="Levis C."/>
            <person name="Mauceli E."/>
            <person name="Neuveglise C."/>
            <person name="Oeser B."/>
            <person name="Pearson M."/>
            <person name="Poulain J."/>
            <person name="Poussereau N."/>
            <person name="Quesneville H."/>
            <person name="Rascle C."/>
            <person name="Schumacher J."/>
            <person name="Segurens B."/>
            <person name="Sexton A."/>
            <person name="Silva E."/>
            <person name="Sirven C."/>
            <person name="Soanes D.M."/>
            <person name="Talbot N.J."/>
            <person name="Templeton M."/>
            <person name="Yandava C."/>
            <person name="Yarden O."/>
            <person name="Zeng Q."/>
            <person name="Rollins J.A."/>
            <person name="Lebrun M.H."/>
            <person name="Dickman M."/>
        </authorList>
    </citation>
    <scope>NUCLEOTIDE SEQUENCE [LARGE SCALE GENOMIC DNA]</scope>
    <source>
        <strain evidence="3">T4</strain>
    </source>
</reference>
<feature type="compositionally biased region" description="Basic residues" evidence="1">
    <location>
        <begin position="16"/>
        <end position="31"/>
    </location>
</feature>
<dbReference type="AlphaFoldDB" id="G2Y869"/>
<evidence type="ECO:0000313" key="2">
    <source>
        <dbReference type="EMBL" id="CCD48797.1"/>
    </source>
</evidence>
<feature type="compositionally biased region" description="Polar residues" evidence="1">
    <location>
        <begin position="32"/>
        <end position="45"/>
    </location>
</feature>
<dbReference type="HOGENOM" id="CLU_2757495_0_0_1"/>
<proteinExistence type="predicted"/>
<accession>G2Y869</accession>